<dbReference type="EMBL" id="APWK03000092">
    <property type="protein sequence ID" value="PHH51478.1"/>
    <property type="molecule type" value="Genomic_DNA"/>
</dbReference>
<keyword evidence="3" id="KW-1185">Reference proteome</keyword>
<name>A0A2C5WVA2_9PEZI</name>
<evidence type="ECO:0000313" key="2">
    <source>
        <dbReference type="EMBL" id="PHH51478.1"/>
    </source>
</evidence>
<dbReference type="Proteomes" id="UP000222788">
    <property type="component" value="Unassembled WGS sequence"/>
</dbReference>
<proteinExistence type="predicted"/>
<reference evidence="2 3" key="1">
    <citation type="journal article" date="2013" name="Fungal Biol.">
        <title>Analysis of microsatellite markers in the genome of the plant pathogen Ceratocystis fimbriata.</title>
        <authorList>
            <person name="Simpson M.C."/>
            <person name="Wilken P.M."/>
            <person name="Coetzee M.P."/>
            <person name="Wingfield M.J."/>
            <person name="Wingfield B.D."/>
        </authorList>
    </citation>
    <scope>NUCLEOTIDE SEQUENCE [LARGE SCALE GENOMIC DNA]</scope>
    <source>
        <strain evidence="2 3">CBS 114723</strain>
    </source>
</reference>
<accession>A0A2C5WVA2</accession>
<feature type="region of interest" description="Disordered" evidence="1">
    <location>
        <begin position="19"/>
        <end position="83"/>
    </location>
</feature>
<reference evidence="2 3" key="2">
    <citation type="journal article" date="2013" name="IMA Fungus">
        <title>IMA Genome-F 1: Ceratocystis fimbriata: Draft nuclear genome sequence for the plant pathogen, Ceratocystis fimbriata.</title>
        <authorList>
            <person name="Wilken P.M."/>
            <person name="Steenkamp E.T."/>
            <person name="Wingfield M.J."/>
            <person name="de Beer Z.W."/>
            <person name="Wingfield B.D."/>
        </authorList>
    </citation>
    <scope>NUCLEOTIDE SEQUENCE [LARGE SCALE GENOMIC DNA]</scope>
    <source>
        <strain evidence="2 3">CBS 114723</strain>
    </source>
</reference>
<sequence length="176" mass="19641">MSSLFPRWAPAIRRMYATGSQMPLPQTQLQPQPKVTRDGPVSKDSVVLEYKPRSAASTASTQATARKPAEAPHKTTDSLKRHTTAVAVIEKSIPYSQQPLEVQKRMYKKAAGKWTRGMISLPILIMSSYWLFDRLVLGNEKKEFPESWRNPPVPKADTDIETQVSDTDISAKTVSG</sequence>
<evidence type="ECO:0000256" key="1">
    <source>
        <dbReference type="SAM" id="MobiDB-lite"/>
    </source>
</evidence>
<feature type="compositionally biased region" description="Basic and acidic residues" evidence="1">
    <location>
        <begin position="67"/>
        <end position="80"/>
    </location>
</feature>
<feature type="compositionally biased region" description="Low complexity" evidence="1">
    <location>
        <begin position="23"/>
        <end position="33"/>
    </location>
</feature>
<evidence type="ECO:0000313" key="3">
    <source>
        <dbReference type="Proteomes" id="UP000222788"/>
    </source>
</evidence>
<dbReference type="STRING" id="1035309.A0A2C5WVA2"/>
<feature type="compositionally biased region" description="Polar residues" evidence="1">
    <location>
        <begin position="161"/>
        <end position="176"/>
    </location>
</feature>
<comment type="caution">
    <text evidence="2">The sequence shown here is derived from an EMBL/GenBank/DDBJ whole genome shotgun (WGS) entry which is preliminary data.</text>
</comment>
<organism evidence="2 3">
    <name type="scientific">Ceratocystis fimbriata CBS 114723</name>
    <dbReference type="NCBI Taxonomy" id="1035309"/>
    <lineage>
        <taxon>Eukaryota</taxon>
        <taxon>Fungi</taxon>
        <taxon>Dikarya</taxon>
        <taxon>Ascomycota</taxon>
        <taxon>Pezizomycotina</taxon>
        <taxon>Sordariomycetes</taxon>
        <taxon>Hypocreomycetidae</taxon>
        <taxon>Microascales</taxon>
        <taxon>Ceratocystidaceae</taxon>
        <taxon>Ceratocystis</taxon>
    </lineage>
</organism>
<dbReference type="AlphaFoldDB" id="A0A2C5WVA2"/>
<feature type="compositionally biased region" description="Low complexity" evidence="1">
    <location>
        <begin position="54"/>
        <end position="65"/>
    </location>
</feature>
<dbReference type="OrthoDB" id="3784821at2759"/>
<feature type="region of interest" description="Disordered" evidence="1">
    <location>
        <begin position="143"/>
        <end position="176"/>
    </location>
</feature>
<protein>
    <submittedName>
        <fullName evidence="2">Uncharacterized protein</fullName>
    </submittedName>
</protein>
<gene>
    <name evidence="2" type="ORF">CFIMG_000162RA</name>
</gene>